<organism evidence="2 3">
    <name type="scientific">Corticibacter populi</name>
    <dbReference type="NCBI Taxonomy" id="1550736"/>
    <lineage>
        <taxon>Bacteria</taxon>
        <taxon>Pseudomonadati</taxon>
        <taxon>Pseudomonadota</taxon>
        <taxon>Betaproteobacteria</taxon>
        <taxon>Burkholderiales</taxon>
        <taxon>Comamonadaceae</taxon>
        <taxon>Corticibacter</taxon>
    </lineage>
</organism>
<protein>
    <submittedName>
        <fullName evidence="2">TIGR04438 family Trp-rich protein</fullName>
    </submittedName>
</protein>
<feature type="transmembrane region" description="Helical" evidence="1">
    <location>
        <begin position="27"/>
        <end position="45"/>
    </location>
</feature>
<proteinExistence type="predicted"/>
<dbReference type="Proteomes" id="UP000278006">
    <property type="component" value="Unassembled WGS sequence"/>
</dbReference>
<evidence type="ECO:0000313" key="2">
    <source>
        <dbReference type="EMBL" id="RMX07768.1"/>
    </source>
</evidence>
<dbReference type="NCBIfam" id="TIGR04438">
    <property type="entry name" value="small_Trp_rich"/>
    <property type="match status" value="1"/>
</dbReference>
<sequence length="80" mass="9412">MYLLGLSILLLALKFFAVGPVADWPWWWFAIPFGLTAAWWSWADYSGYTKRKVMEKEDARKASRIAREKERLGLGPKHRR</sequence>
<gene>
    <name evidence="2" type="ORF">D8I35_01120</name>
</gene>
<dbReference type="EMBL" id="RDQO01000001">
    <property type="protein sequence ID" value="RMX07768.1"/>
    <property type="molecule type" value="Genomic_DNA"/>
</dbReference>
<dbReference type="OrthoDB" id="8689816at2"/>
<accession>A0A3M6QXN3</accession>
<keyword evidence="1" id="KW-0812">Transmembrane</keyword>
<keyword evidence="3" id="KW-1185">Reference proteome</keyword>
<name>A0A3M6QXN3_9BURK</name>
<evidence type="ECO:0000256" key="1">
    <source>
        <dbReference type="SAM" id="Phobius"/>
    </source>
</evidence>
<evidence type="ECO:0000313" key="3">
    <source>
        <dbReference type="Proteomes" id="UP000278006"/>
    </source>
</evidence>
<reference evidence="2 3" key="1">
    <citation type="submission" date="2018-10" db="EMBL/GenBank/DDBJ databases">
        <title>Draft genome of Cortibacter populi DSM10536.</title>
        <authorList>
            <person name="Bernier A.-M."/>
            <person name="Bernard K."/>
        </authorList>
    </citation>
    <scope>NUCLEOTIDE SEQUENCE [LARGE SCALE GENOMIC DNA]</scope>
    <source>
        <strain evidence="2 3">DSM 105136</strain>
    </source>
</reference>
<comment type="caution">
    <text evidence="2">The sequence shown here is derived from an EMBL/GenBank/DDBJ whole genome shotgun (WGS) entry which is preliminary data.</text>
</comment>
<keyword evidence="1" id="KW-0472">Membrane</keyword>
<dbReference type="AlphaFoldDB" id="A0A3M6QXN3"/>
<keyword evidence="1" id="KW-1133">Transmembrane helix</keyword>
<dbReference type="InterPro" id="IPR031044">
    <property type="entry name" value="Small_Trp_rich"/>
</dbReference>